<evidence type="ECO:0000256" key="6">
    <source>
        <dbReference type="ARBA" id="ARBA00022449"/>
    </source>
</evidence>
<feature type="transmembrane region" description="Helical" evidence="13">
    <location>
        <begin position="302"/>
        <end position="321"/>
    </location>
</feature>
<keyword evidence="11 13" id="KW-0472">Membrane</keyword>
<evidence type="ECO:0000256" key="9">
    <source>
        <dbReference type="ARBA" id="ARBA00022989"/>
    </source>
</evidence>
<dbReference type="InterPro" id="IPR050222">
    <property type="entry name" value="MATE_MdtK"/>
</dbReference>
<dbReference type="InterPro" id="IPR002528">
    <property type="entry name" value="MATE_fam"/>
</dbReference>
<comment type="function">
    <text evidence="1">Multidrug efflux pump.</text>
</comment>
<dbReference type="Proteomes" id="UP001501578">
    <property type="component" value="Unassembled WGS sequence"/>
</dbReference>
<comment type="similarity">
    <text evidence="3">Belongs to the multi antimicrobial extrusion (MATE) (TC 2.A.66.1) family.</text>
</comment>
<feature type="transmembrane region" description="Helical" evidence="13">
    <location>
        <begin position="86"/>
        <end position="107"/>
    </location>
</feature>
<feature type="transmembrane region" description="Helical" evidence="13">
    <location>
        <begin position="176"/>
        <end position="197"/>
    </location>
</feature>
<evidence type="ECO:0000256" key="2">
    <source>
        <dbReference type="ARBA" id="ARBA00004651"/>
    </source>
</evidence>
<gene>
    <name evidence="14" type="ORF">GCM10009560_46480</name>
</gene>
<keyword evidence="7" id="KW-1003">Cell membrane</keyword>
<feature type="transmembrane region" description="Helical" evidence="13">
    <location>
        <begin position="119"/>
        <end position="137"/>
    </location>
</feature>
<keyword evidence="15" id="KW-1185">Reference proteome</keyword>
<evidence type="ECO:0000256" key="11">
    <source>
        <dbReference type="ARBA" id="ARBA00023136"/>
    </source>
</evidence>
<sequence>MWALTVPLLVAGLTQIIVNIVDTVMLARYSTAALGAFALASPVYLVALVVVRGWATAVQITVAQAHGAGNPAAVVRIVRVGLATSFGAGIAVGAVLAAVAEPVLIVLGAPPELVGPGVAYLRVLAFAVPFAAASFTLQSACSGIGVTRAAMWHALLVNAVNLPLGLWLIFSAGLGVTGAALATLASTSVGAAFLLVYARARLPRGTGAGFDGAPVAGRLWRLGWPEMGAMGIGYLNEALIAGFAARMGTPELAAYRVVDNLLLIVFTVMASASASVSILAGQAVGAGQPELAVRWRRTGLRLLLLVYAGPAALILAGGTALPTLFAGGPEVAALAWSAVPLALLSLAPMVPAMVYGSYLRALGDTRSVMIANVAGDYLVLLPLSWLLGVHLGLGLTGIYAAWIAFAVILTALLRFRIAVPVRDTVRS</sequence>
<dbReference type="RefSeq" id="WP_343952191.1">
    <property type="nucleotide sequence ID" value="NZ_BAAAHQ010000023.1"/>
</dbReference>
<keyword evidence="6" id="KW-0050">Antiport</keyword>
<comment type="caution">
    <text evidence="14">The sequence shown here is derived from an EMBL/GenBank/DDBJ whole genome shotgun (WGS) entry which is preliminary data.</text>
</comment>
<feature type="transmembrane region" description="Helical" evidence="13">
    <location>
        <begin position="368"/>
        <end position="387"/>
    </location>
</feature>
<evidence type="ECO:0000256" key="4">
    <source>
        <dbReference type="ARBA" id="ARBA00020268"/>
    </source>
</evidence>
<dbReference type="NCBIfam" id="TIGR00797">
    <property type="entry name" value="matE"/>
    <property type="match status" value="1"/>
</dbReference>
<reference evidence="14 15" key="1">
    <citation type="journal article" date="2019" name="Int. J. Syst. Evol. Microbiol.">
        <title>The Global Catalogue of Microorganisms (GCM) 10K type strain sequencing project: providing services to taxonomists for standard genome sequencing and annotation.</title>
        <authorList>
            <consortium name="The Broad Institute Genomics Platform"/>
            <consortium name="The Broad Institute Genome Sequencing Center for Infectious Disease"/>
            <person name="Wu L."/>
            <person name="Ma J."/>
        </authorList>
    </citation>
    <scope>NUCLEOTIDE SEQUENCE [LARGE SCALE GENOMIC DNA]</scope>
    <source>
        <strain evidence="14 15">JCM 11136</strain>
    </source>
</reference>
<evidence type="ECO:0000256" key="7">
    <source>
        <dbReference type="ARBA" id="ARBA00022475"/>
    </source>
</evidence>
<organism evidence="14 15">
    <name type="scientific">Nonomuraea longicatena</name>
    <dbReference type="NCBI Taxonomy" id="83682"/>
    <lineage>
        <taxon>Bacteria</taxon>
        <taxon>Bacillati</taxon>
        <taxon>Actinomycetota</taxon>
        <taxon>Actinomycetes</taxon>
        <taxon>Streptosporangiales</taxon>
        <taxon>Streptosporangiaceae</taxon>
        <taxon>Nonomuraea</taxon>
    </lineage>
</organism>
<keyword evidence="10" id="KW-0406">Ion transport</keyword>
<evidence type="ECO:0000313" key="15">
    <source>
        <dbReference type="Proteomes" id="UP001501578"/>
    </source>
</evidence>
<dbReference type="InterPro" id="IPR048279">
    <property type="entry name" value="MdtK-like"/>
</dbReference>
<accession>A0ABN1Q3M2</accession>
<keyword evidence="8 13" id="KW-0812">Transmembrane</keyword>
<evidence type="ECO:0000256" key="1">
    <source>
        <dbReference type="ARBA" id="ARBA00003408"/>
    </source>
</evidence>
<feature type="transmembrane region" description="Helical" evidence="13">
    <location>
        <begin position="393"/>
        <end position="413"/>
    </location>
</feature>
<dbReference type="PANTHER" id="PTHR43298:SF2">
    <property type="entry name" value="FMN_FAD EXPORTER YEEO-RELATED"/>
    <property type="match status" value="1"/>
</dbReference>
<evidence type="ECO:0000256" key="13">
    <source>
        <dbReference type="SAM" id="Phobius"/>
    </source>
</evidence>
<keyword evidence="5" id="KW-0813">Transport</keyword>
<dbReference type="EMBL" id="BAAAHQ010000023">
    <property type="protein sequence ID" value="GAA0937270.1"/>
    <property type="molecule type" value="Genomic_DNA"/>
</dbReference>
<evidence type="ECO:0000256" key="12">
    <source>
        <dbReference type="ARBA" id="ARBA00031636"/>
    </source>
</evidence>
<dbReference type="PANTHER" id="PTHR43298">
    <property type="entry name" value="MULTIDRUG RESISTANCE PROTEIN NORM-RELATED"/>
    <property type="match status" value="1"/>
</dbReference>
<feature type="transmembrane region" description="Helical" evidence="13">
    <location>
        <begin position="29"/>
        <end position="51"/>
    </location>
</feature>
<keyword evidence="9 13" id="KW-1133">Transmembrane helix</keyword>
<evidence type="ECO:0000313" key="14">
    <source>
        <dbReference type="EMBL" id="GAA0937270.1"/>
    </source>
</evidence>
<feature type="transmembrane region" description="Helical" evidence="13">
    <location>
        <begin position="149"/>
        <end position="170"/>
    </location>
</feature>
<name>A0ABN1Q3M2_9ACTN</name>
<protein>
    <recommendedName>
        <fullName evidence="4">Probable multidrug resistance protein NorM</fullName>
    </recommendedName>
    <alternativeName>
        <fullName evidence="12">Multidrug-efflux transporter</fullName>
    </alternativeName>
</protein>
<dbReference type="Pfam" id="PF01554">
    <property type="entry name" value="MatE"/>
    <property type="match status" value="2"/>
</dbReference>
<comment type="subcellular location">
    <subcellularLocation>
        <location evidence="2">Cell membrane</location>
        <topology evidence="2">Multi-pass membrane protein</topology>
    </subcellularLocation>
</comment>
<evidence type="ECO:0000256" key="3">
    <source>
        <dbReference type="ARBA" id="ARBA00010199"/>
    </source>
</evidence>
<feature type="transmembrane region" description="Helical" evidence="13">
    <location>
        <begin position="333"/>
        <end position="356"/>
    </location>
</feature>
<dbReference type="PIRSF" id="PIRSF006603">
    <property type="entry name" value="DinF"/>
    <property type="match status" value="1"/>
</dbReference>
<evidence type="ECO:0000256" key="5">
    <source>
        <dbReference type="ARBA" id="ARBA00022448"/>
    </source>
</evidence>
<proteinExistence type="inferred from homology"/>
<evidence type="ECO:0000256" key="8">
    <source>
        <dbReference type="ARBA" id="ARBA00022692"/>
    </source>
</evidence>
<evidence type="ECO:0000256" key="10">
    <source>
        <dbReference type="ARBA" id="ARBA00023065"/>
    </source>
</evidence>